<dbReference type="AlphaFoldDB" id="A0A4S4ALG5"/>
<accession>A0A4S4ALG5</accession>
<dbReference type="Pfam" id="PF01636">
    <property type="entry name" value="APH"/>
    <property type="match status" value="1"/>
</dbReference>
<dbReference type="InterPro" id="IPR002575">
    <property type="entry name" value="Aminoglycoside_PTrfase"/>
</dbReference>
<dbReference type="InterPro" id="IPR011009">
    <property type="entry name" value="Kinase-like_dom_sf"/>
</dbReference>
<sequence>MLVSVIPERAVESYARRGVQYREGRRKPPEKNDKEEKVLSDLAVERVQTYLSKALAAADLRVLSASQFAGGISRDTWGVDVAWTGEDGLPVERGLVLRLDPPISLIKSRRNVEYAMYQVCRDVPGVPVPLMICNEDDPEQIGAPFFAMEKLKGVTSPPAILGPEFEASRQAIMKQMFEILGAIAAARHEGKGLADVVSTPAPGDIWDTELSHWERIIADNHIGHQPITRAAIRYLRRSPPPPPPRVTIVHGDYRIGNFLFTPEGINGILDWELAHLGDPLEDLAWALAKNWRYGHDRSRVASLITPEQAIEYWESTSGYKADRAALHWWTVFTHVKCVALWTTGAHEFMAGTPRGAMHAFPSWLFMNAQELWMIEEIGAIEQ</sequence>
<evidence type="ECO:0000313" key="2">
    <source>
        <dbReference type="EMBL" id="THF60354.1"/>
    </source>
</evidence>
<keyword evidence="2" id="KW-0808">Transferase</keyword>
<protein>
    <submittedName>
        <fullName evidence="2">Phosphotransferase family protein</fullName>
    </submittedName>
</protein>
<dbReference type="EMBL" id="SSOD01000011">
    <property type="protein sequence ID" value="THF60354.1"/>
    <property type="molecule type" value="Genomic_DNA"/>
</dbReference>
<evidence type="ECO:0000259" key="1">
    <source>
        <dbReference type="Pfam" id="PF01636"/>
    </source>
</evidence>
<dbReference type="PANTHER" id="PTHR21310">
    <property type="entry name" value="AMINOGLYCOSIDE PHOSPHOTRANSFERASE-RELATED-RELATED"/>
    <property type="match status" value="1"/>
</dbReference>
<dbReference type="CDD" id="cd05154">
    <property type="entry name" value="ACAD10_11_N-like"/>
    <property type="match status" value="1"/>
</dbReference>
<dbReference type="Proteomes" id="UP000307956">
    <property type="component" value="Unassembled WGS sequence"/>
</dbReference>
<dbReference type="Gene3D" id="3.90.1200.10">
    <property type="match status" value="1"/>
</dbReference>
<proteinExistence type="predicted"/>
<dbReference type="Gene3D" id="3.30.200.20">
    <property type="entry name" value="Phosphorylase Kinase, domain 1"/>
    <property type="match status" value="1"/>
</dbReference>
<dbReference type="OrthoDB" id="179763at2"/>
<organism evidence="2 3">
    <name type="scientific">Pseudothauera rhizosphaerae</name>
    <dbReference type="NCBI Taxonomy" id="2565932"/>
    <lineage>
        <taxon>Bacteria</taxon>
        <taxon>Pseudomonadati</taxon>
        <taxon>Pseudomonadota</taxon>
        <taxon>Betaproteobacteria</taxon>
        <taxon>Rhodocyclales</taxon>
        <taxon>Zoogloeaceae</taxon>
        <taxon>Pseudothauera</taxon>
    </lineage>
</organism>
<evidence type="ECO:0000313" key="3">
    <source>
        <dbReference type="Proteomes" id="UP000307956"/>
    </source>
</evidence>
<comment type="caution">
    <text evidence="2">The sequence shown here is derived from an EMBL/GenBank/DDBJ whole genome shotgun (WGS) entry which is preliminary data.</text>
</comment>
<feature type="domain" description="Aminoglycoside phosphotransferase" evidence="1">
    <location>
        <begin position="67"/>
        <end position="298"/>
    </location>
</feature>
<reference evidence="2 3" key="1">
    <citation type="submission" date="2019-04" db="EMBL/GenBank/DDBJ databases">
        <title>Azoarcus rhizosphaerae sp. nov. isolated from rhizosphere of Ficus religiosa.</title>
        <authorList>
            <person name="Lin S.-Y."/>
            <person name="Hameed A."/>
            <person name="Hsu Y.-H."/>
            <person name="Young C.-C."/>
        </authorList>
    </citation>
    <scope>NUCLEOTIDE SEQUENCE [LARGE SCALE GENOMIC DNA]</scope>
    <source>
        <strain evidence="2 3">CC-YHH848</strain>
    </source>
</reference>
<gene>
    <name evidence="2" type="ORF">E6O51_14205</name>
</gene>
<name>A0A4S4ALG5_9RHOO</name>
<dbReference type="SUPFAM" id="SSF56112">
    <property type="entry name" value="Protein kinase-like (PK-like)"/>
    <property type="match status" value="1"/>
</dbReference>
<dbReference type="GO" id="GO:0016740">
    <property type="term" value="F:transferase activity"/>
    <property type="evidence" value="ECO:0007669"/>
    <property type="project" value="UniProtKB-KW"/>
</dbReference>
<keyword evidence="3" id="KW-1185">Reference proteome</keyword>
<dbReference type="InterPro" id="IPR051678">
    <property type="entry name" value="AGP_Transferase"/>
</dbReference>
<dbReference type="PANTHER" id="PTHR21310:SF57">
    <property type="entry name" value="BLR2944 PROTEIN"/>
    <property type="match status" value="1"/>
</dbReference>
<dbReference type="InterPro" id="IPR041726">
    <property type="entry name" value="ACAD10_11_N"/>
</dbReference>